<evidence type="ECO:0000313" key="19">
    <source>
        <dbReference type="EMBL" id="KAG5683688.1"/>
    </source>
</evidence>
<keyword evidence="3" id="KW-0813">Transport</keyword>
<comment type="subcellular location">
    <subcellularLocation>
        <location evidence="1">Endomembrane system</location>
        <topology evidence="1">Multi-pass membrane protein</topology>
    </subcellularLocation>
</comment>
<feature type="transmembrane region" description="Helical" evidence="16">
    <location>
        <begin position="1160"/>
        <end position="1182"/>
    </location>
</feature>
<keyword evidence="13" id="KW-0325">Glycoprotein</keyword>
<evidence type="ECO:0000256" key="7">
    <source>
        <dbReference type="ARBA" id="ARBA00022989"/>
    </source>
</evidence>
<feature type="transmembrane region" description="Helical" evidence="16">
    <location>
        <begin position="628"/>
        <end position="649"/>
    </location>
</feature>
<evidence type="ECO:0000256" key="11">
    <source>
        <dbReference type="ARBA" id="ARBA00023157"/>
    </source>
</evidence>
<evidence type="ECO:0000256" key="10">
    <source>
        <dbReference type="ARBA" id="ARBA00023136"/>
    </source>
</evidence>
<keyword evidence="7 16" id="KW-1133">Transmembrane helix</keyword>
<feature type="domain" description="SSD" evidence="18">
    <location>
        <begin position="627"/>
        <end position="792"/>
    </location>
</feature>
<name>A0A9J6CP06_POLVA</name>
<dbReference type="Pfam" id="PF22314">
    <property type="entry name" value="NPC1_MLD"/>
    <property type="match status" value="1"/>
</dbReference>
<dbReference type="GO" id="GO:0005886">
    <property type="term" value="C:plasma membrane"/>
    <property type="evidence" value="ECO:0007669"/>
    <property type="project" value="TreeGrafter"/>
</dbReference>
<keyword evidence="9" id="KW-0443">Lipid metabolism</keyword>
<evidence type="ECO:0000313" key="20">
    <source>
        <dbReference type="Proteomes" id="UP001107558"/>
    </source>
</evidence>
<proteinExistence type="inferred from homology"/>
<feature type="transmembrane region" description="Helical" evidence="16">
    <location>
        <begin position="842"/>
        <end position="861"/>
    </location>
</feature>
<keyword evidence="10 16" id="KW-0472">Membrane</keyword>
<dbReference type="GO" id="GO:0030301">
    <property type="term" value="P:cholesterol transport"/>
    <property type="evidence" value="ECO:0007669"/>
    <property type="project" value="UniProtKB-ARBA"/>
</dbReference>
<feature type="transmembrane region" description="Helical" evidence="16">
    <location>
        <begin position="351"/>
        <end position="368"/>
    </location>
</feature>
<evidence type="ECO:0000256" key="13">
    <source>
        <dbReference type="ARBA" id="ARBA00023180"/>
    </source>
</evidence>
<dbReference type="InterPro" id="IPR000731">
    <property type="entry name" value="SSD"/>
</dbReference>
<gene>
    <name evidence="19" type="ORF">PVAND_012954</name>
</gene>
<dbReference type="InterPro" id="IPR032190">
    <property type="entry name" value="NPC1_N"/>
</dbReference>
<dbReference type="GO" id="GO:0005319">
    <property type="term" value="F:lipid transporter activity"/>
    <property type="evidence" value="ECO:0007669"/>
    <property type="project" value="InterPro"/>
</dbReference>
<dbReference type="InterPro" id="IPR004765">
    <property type="entry name" value="NPC1-like"/>
</dbReference>
<keyword evidence="14" id="KW-0753">Steroid metabolism</keyword>
<comment type="catalytic activity">
    <reaction evidence="15">
        <text>cholesterol(in) = cholesterol(out)</text>
        <dbReference type="Rhea" id="RHEA:39747"/>
        <dbReference type="ChEBI" id="CHEBI:16113"/>
    </reaction>
</comment>
<feature type="transmembrane region" description="Helical" evidence="16">
    <location>
        <begin position="690"/>
        <end position="713"/>
    </location>
</feature>
<feature type="transmembrane region" description="Helical" evidence="16">
    <location>
        <begin position="768"/>
        <end position="792"/>
    </location>
</feature>
<dbReference type="GO" id="GO:0030299">
    <property type="term" value="P:intestinal cholesterol absorption"/>
    <property type="evidence" value="ECO:0007669"/>
    <property type="project" value="TreeGrafter"/>
</dbReference>
<dbReference type="GO" id="GO:0012505">
    <property type="term" value="C:endomembrane system"/>
    <property type="evidence" value="ECO:0007669"/>
    <property type="project" value="UniProtKB-SubCell"/>
</dbReference>
<feature type="chain" id="PRO_5039954841" description="SSD domain-containing protein" evidence="17">
    <location>
        <begin position="22"/>
        <end position="1291"/>
    </location>
</feature>
<evidence type="ECO:0000256" key="4">
    <source>
        <dbReference type="ARBA" id="ARBA00022548"/>
    </source>
</evidence>
<organism evidence="19 20">
    <name type="scientific">Polypedilum vanderplanki</name>
    <name type="common">Sleeping chironomid midge</name>
    <dbReference type="NCBI Taxonomy" id="319348"/>
    <lineage>
        <taxon>Eukaryota</taxon>
        <taxon>Metazoa</taxon>
        <taxon>Ecdysozoa</taxon>
        <taxon>Arthropoda</taxon>
        <taxon>Hexapoda</taxon>
        <taxon>Insecta</taxon>
        <taxon>Pterygota</taxon>
        <taxon>Neoptera</taxon>
        <taxon>Endopterygota</taxon>
        <taxon>Diptera</taxon>
        <taxon>Nematocera</taxon>
        <taxon>Chironomoidea</taxon>
        <taxon>Chironomidae</taxon>
        <taxon>Chironominae</taxon>
        <taxon>Polypedilum</taxon>
        <taxon>Polypedilum</taxon>
    </lineage>
</organism>
<evidence type="ECO:0000256" key="3">
    <source>
        <dbReference type="ARBA" id="ARBA00022448"/>
    </source>
</evidence>
<comment type="similarity">
    <text evidence="2">Belongs to the patched family.</text>
</comment>
<dbReference type="NCBIfam" id="TIGR00917">
    <property type="entry name" value="2A060601"/>
    <property type="match status" value="1"/>
</dbReference>
<dbReference type="Pfam" id="PF12349">
    <property type="entry name" value="Sterol-sensing"/>
    <property type="match status" value="1"/>
</dbReference>
<feature type="transmembrane region" description="Helical" evidence="16">
    <location>
        <begin position="1135"/>
        <end position="1154"/>
    </location>
</feature>
<evidence type="ECO:0000256" key="15">
    <source>
        <dbReference type="ARBA" id="ARBA00034049"/>
    </source>
</evidence>
<dbReference type="GO" id="GO:0015485">
    <property type="term" value="F:cholesterol binding"/>
    <property type="evidence" value="ECO:0007669"/>
    <property type="project" value="TreeGrafter"/>
</dbReference>
<keyword evidence="20" id="KW-1185">Reference proteome</keyword>
<dbReference type="EMBL" id="JADBJN010000001">
    <property type="protein sequence ID" value="KAG5683688.1"/>
    <property type="molecule type" value="Genomic_DNA"/>
</dbReference>
<keyword evidence="5 16" id="KW-0812">Transmembrane</keyword>
<dbReference type="PROSITE" id="PS50156">
    <property type="entry name" value="SSD"/>
    <property type="match status" value="1"/>
</dbReference>
<dbReference type="Gene3D" id="1.20.1640.10">
    <property type="entry name" value="Multidrug efflux transporter AcrB transmembrane domain"/>
    <property type="match status" value="2"/>
</dbReference>
<dbReference type="InterPro" id="IPR053958">
    <property type="entry name" value="HMGCR/SNAP/NPC1-like_SSD"/>
</dbReference>
<protein>
    <recommendedName>
        <fullName evidence="18">SSD domain-containing protein</fullName>
    </recommendedName>
</protein>
<evidence type="ECO:0000259" key="18">
    <source>
        <dbReference type="PROSITE" id="PS50156"/>
    </source>
</evidence>
<dbReference type="FunFam" id="1.20.1640.10:FF:000010">
    <property type="entry name" value="NPC intracellular cholesterol transporter 1"/>
    <property type="match status" value="1"/>
</dbReference>
<sequence length="1291" mass="146714">MCKLQLRLLKLLLLIVTTLLGQRLVKCDVKQSNSCVWYGICDRVKEYNSVKIKNCAYDGPPKKLDSNGVFALNEWCSHLREDDDDVYTCCDNEQLYALNENIKQASNLLNRCPACMKNFAKHICDYICSPRHGEFINVLKKKQSISKPNKEYIDEIDLFVTEDYLNGTYDSCKNVLMPSTGQKVMDMMCGGFPASKCSPMRWFQHMGDVNVAQIPFQINYIPQKSLMTSDNKFKPMNPKIIPCNESFNNDPPCSCVDCISSCPIAQEVKKNSENFKILNYDGYIFIIMLIFFIGSLMFTVFANRKVPSKEMNHIKNKNFELSMSEQYAQKVEKFLQEIFTNWGKFCATHPLKVIFISLLLVACFAYGTRFSQVTVDPIELWASSTSQSRIQKDFFDSKFDPFYRVEQVIITAKGYQDIIHNTSNGVINFGPAFNKEFLLKVLEIQQSIENIDNGVLKDICFAPLRSANLPKDEYEVTDCLVQSIWGYFQNRKKEITDPKRNNRKDKNNFTVNYLDTLYNCFQNPFDTTCFATYKGPIDPAVALGGFNENNDTMPKNPKYERASSVILTFLLNNYNDDLKVKAAKEWEEKFVKLMQNYTRNENNSMIDIAFISERSIEDELDRGSKSDISTIIMSYLIMFVYIAVALGHVNGLSRLMIDSKITLGVGGVVIVLASVAASSGFFGYCGVSATLIIFEVVPFLVLAVGVDNIFILVQTHQRESREISETNAEHIGRILGKVGPSILLTSLSECTCFFLGALTDMPAVKAFALYAGMALLFDFLLQISCFVSLLALDTARQNENRWDIFCIIRGPKKSAQIQGNNESVLYKFFKFFYVPLLMKKPVRIAVIIVFFGWLCSSIAVISKVEVGLDQELSMPKDSFVYKYFQHLKKYLSIGPPVYFILKGDLNMSNTQIQNMICGGINCNFDSLSTQIYLASQVPGNTYIARPASSWLDDYFDWSQLQTCCKQQDSTKEFCPHSEEFDCHTCNIVKNEFNRPVDSNFSYFINFFLQDNPDEDCAKGGHAAYSKAVEILKNNKIGASYFMSYHTILKTSQDYYEALRSAREISQNITKTMRSKLQEIGQPDNVEVFPYSVFYVFYEQYLTMYPDTIRSLGISLLAIFIVTFLLMGFDFRLSSVVTLTIAMIVINIGGLMYFWNISLNAVSLVNLVMAVGISVEFCSHLVHSFRVSTKHTHLERAEDSLIKMGSSIFSGITLTKFGGIFILGFAQSQIFQVFYFRMYLGIVLYGAAHGLVFLPVLLTFIGGRRKLNDENIEDPVETPLKDMNEIAIDESK</sequence>
<keyword evidence="6 17" id="KW-0732">Signal</keyword>
<evidence type="ECO:0000256" key="6">
    <source>
        <dbReference type="ARBA" id="ARBA00022729"/>
    </source>
</evidence>
<feature type="transmembrane region" description="Helical" evidence="16">
    <location>
        <begin position="661"/>
        <end position="684"/>
    </location>
</feature>
<evidence type="ECO:0000256" key="14">
    <source>
        <dbReference type="ARBA" id="ARBA00023221"/>
    </source>
</evidence>
<dbReference type="OrthoDB" id="6510177at2759"/>
<evidence type="ECO:0000256" key="2">
    <source>
        <dbReference type="ARBA" id="ARBA00005585"/>
    </source>
</evidence>
<keyword evidence="11" id="KW-1015">Disulfide bond</keyword>
<feature type="transmembrane region" description="Helical" evidence="16">
    <location>
        <begin position="1203"/>
        <end position="1225"/>
    </location>
</feature>
<dbReference type="PANTHER" id="PTHR45727">
    <property type="entry name" value="NPC INTRACELLULAR CHOLESTEROL TRANSPORTER 1"/>
    <property type="match status" value="1"/>
</dbReference>
<dbReference type="Pfam" id="PF16414">
    <property type="entry name" value="NPC1_N"/>
    <property type="match status" value="1"/>
</dbReference>
<dbReference type="GO" id="GO:0042632">
    <property type="term" value="P:cholesterol homeostasis"/>
    <property type="evidence" value="ECO:0007669"/>
    <property type="project" value="TreeGrafter"/>
</dbReference>
<dbReference type="Proteomes" id="UP001107558">
    <property type="component" value="Chromosome 1"/>
</dbReference>
<dbReference type="InterPro" id="IPR053956">
    <property type="entry name" value="NPC1_MLD"/>
</dbReference>
<feature type="transmembrane region" description="Helical" evidence="16">
    <location>
        <begin position="1237"/>
        <end position="1260"/>
    </location>
</feature>
<dbReference type="SUPFAM" id="SSF82866">
    <property type="entry name" value="Multidrug efflux transporter AcrB transmembrane domain"/>
    <property type="match status" value="2"/>
</dbReference>
<dbReference type="PANTHER" id="PTHR45727:SF2">
    <property type="entry name" value="NPC INTRACELLULAR CHOLESTEROL TRANSPORTER 1"/>
    <property type="match status" value="1"/>
</dbReference>
<keyword evidence="12" id="KW-1207">Sterol metabolism</keyword>
<keyword evidence="8" id="KW-0445">Lipid transport</keyword>
<evidence type="ECO:0000256" key="5">
    <source>
        <dbReference type="ARBA" id="ARBA00022692"/>
    </source>
</evidence>
<feature type="transmembrane region" description="Helical" evidence="16">
    <location>
        <begin position="1108"/>
        <end position="1128"/>
    </location>
</feature>
<evidence type="ECO:0000256" key="8">
    <source>
        <dbReference type="ARBA" id="ARBA00023055"/>
    </source>
</evidence>
<evidence type="ECO:0000256" key="1">
    <source>
        <dbReference type="ARBA" id="ARBA00004127"/>
    </source>
</evidence>
<comment type="caution">
    <text evidence="19">The sequence shown here is derived from an EMBL/GenBank/DDBJ whole genome shotgun (WGS) entry which is preliminary data.</text>
</comment>
<reference evidence="19" key="1">
    <citation type="submission" date="2021-03" db="EMBL/GenBank/DDBJ databases">
        <title>Chromosome level genome of the anhydrobiotic midge Polypedilum vanderplanki.</title>
        <authorList>
            <person name="Yoshida Y."/>
            <person name="Kikawada T."/>
            <person name="Gusev O."/>
        </authorList>
    </citation>
    <scope>NUCLEOTIDE SEQUENCE</scope>
    <source>
        <strain evidence="19">NIAS01</strain>
        <tissue evidence="19">Whole body or cell culture</tissue>
    </source>
</reference>
<evidence type="ECO:0000256" key="16">
    <source>
        <dbReference type="SAM" id="Phobius"/>
    </source>
</evidence>
<evidence type="ECO:0000256" key="17">
    <source>
        <dbReference type="SAM" id="SignalP"/>
    </source>
</evidence>
<evidence type="ECO:0000256" key="12">
    <source>
        <dbReference type="ARBA" id="ARBA00023166"/>
    </source>
</evidence>
<feature type="transmembrane region" description="Helical" evidence="16">
    <location>
        <begin position="282"/>
        <end position="302"/>
    </location>
</feature>
<feature type="signal peptide" evidence="17">
    <location>
        <begin position="1"/>
        <end position="21"/>
    </location>
</feature>
<dbReference type="FunFam" id="1.20.1640.10:FF:000008">
    <property type="entry name" value="NPC intracellular cholesterol transporter 1"/>
    <property type="match status" value="1"/>
</dbReference>
<keyword evidence="4" id="KW-0153">Cholesterol metabolism</keyword>
<accession>A0A9J6CP06</accession>
<dbReference type="GO" id="GO:0008203">
    <property type="term" value="P:cholesterol metabolic process"/>
    <property type="evidence" value="ECO:0007669"/>
    <property type="project" value="UniProtKB-KW"/>
</dbReference>
<evidence type="ECO:0000256" key="9">
    <source>
        <dbReference type="ARBA" id="ARBA00023098"/>
    </source>
</evidence>